<evidence type="ECO:0000256" key="1">
    <source>
        <dbReference type="ARBA" id="ARBA00000085"/>
    </source>
</evidence>
<organism evidence="9 10">
    <name type="scientific">Azospirillum picis</name>
    <dbReference type="NCBI Taxonomy" id="488438"/>
    <lineage>
        <taxon>Bacteria</taxon>
        <taxon>Pseudomonadati</taxon>
        <taxon>Pseudomonadota</taxon>
        <taxon>Alphaproteobacteria</taxon>
        <taxon>Rhodospirillales</taxon>
        <taxon>Azospirillaceae</taxon>
        <taxon>Azospirillum</taxon>
    </lineage>
</organism>
<feature type="domain" description="PAC" evidence="8">
    <location>
        <begin position="412"/>
        <end position="470"/>
    </location>
</feature>
<dbReference type="SMART" id="SM00091">
    <property type="entry name" value="PAS"/>
    <property type="match status" value="1"/>
</dbReference>
<dbReference type="InterPro" id="IPR013656">
    <property type="entry name" value="PAS_4"/>
</dbReference>
<evidence type="ECO:0000313" key="9">
    <source>
        <dbReference type="EMBL" id="MDQ0536442.1"/>
    </source>
</evidence>
<dbReference type="InterPro" id="IPR005467">
    <property type="entry name" value="His_kinase_dom"/>
</dbReference>
<name>A0ABU0MSH9_9PROT</name>
<dbReference type="PANTHER" id="PTHR43047">
    <property type="entry name" value="TWO-COMPONENT HISTIDINE PROTEIN KINASE"/>
    <property type="match status" value="1"/>
</dbReference>
<comment type="caution">
    <text evidence="9">The sequence shown here is derived from an EMBL/GenBank/DDBJ whole genome shotgun (WGS) entry which is preliminary data.</text>
</comment>
<protein>
    <recommendedName>
        <fullName evidence="2">histidine kinase</fullName>
        <ecNumber evidence="2">2.7.13.3</ecNumber>
    </recommendedName>
</protein>
<comment type="catalytic activity">
    <reaction evidence="1">
        <text>ATP + protein L-histidine = ADP + protein N-phospho-L-histidine.</text>
        <dbReference type="EC" id="2.7.13.3"/>
    </reaction>
</comment>
<dbReference type="CDD" id="cd16922">
    <property type="entry name" value="HATPase_EvgS-ArcB-TorS-like"/>
    <property type="match status" value="1"/>
</dbReference>
<evidence type="ECO:0000256" key="6">
    <source>
        <dbReference type="SAM" id="Phobius"/>
    </source>
</evidence>
<dbReference type="InterPro" id="IPR000700">
    <property type="entry name" value="PAS-assoc_C"/>
</dbReference>
<dbReference type="EMBL" id="JAUSVU010000026">
    <property type="protein sequence ID" value="MDQ0536442.1"/>
    <property type="molecule type" value="Genomic_DNA"/>
</dbReference>
<dbReference type="InterPro" id="IPR036890">
    <property type="entry name" value="HATPase_C_sf"/>
</dbReference>
<dbReference type="InterPro" id="IPR003661">
    <property type="entry name" value="HisK_dim/P_dom"/>
</dbReference>
<evidence type="ECO:0000256" key="4">
    <source>
        <dbReference type="ARBA" id="ARBA00022679"/>
    </source>
</evidence>
<keyword evidence="6" id="KW-0812">Transmembrane</keyword>
<evidence type="ECO:0000256" key="2">
    <source>
        <dbReference type="ARBA" id="ARBA00012438"/>
    </source>
</evidence>
<keyword evidence="3" id="KW-0597">Phosphoprotein</keyword>
<dbReference type="SUPFAM" id="SSF55874">
    <property type="entry name" value="ATPase domain of HSP90 chaperone/DNA topoisomerase II/histidine kinase"/>
    <property type="match status" value="1"/>
</dbReference>
<proteinExistence type="predicted"/>
<dbReference type="SMART" id="SM00388">
    <property type="entry name" value="HisKA"/>
    <property type="match status" value="1"/>
</dbReference>
<reference evidence="9 10" key="1">
    <citation type="submission" date="2023-07" db="EMBL/GenBank/DDBJ databases">
        <title>Genomic Encyclopedia of Type Strains, Phase IV (KMG-IV): sequencing the most valuable type-strain genomes for metagenomic binning, comparative biology and taxonomic classification.</title>
        <authorList>
            <person name="Goeker M."/>
        </authorList>
    </citation>
    <scope>NUCLEOTIDE SEQUENCE [LARGE SCALE GENOMIC DNA]</scope>
    <source>
        <strain evidence="9 10">DSM 19922</strain>
    </source>
</reference>
<dbReference type="InterPro" id="IPR035965">
    <property type="entry name" value="PAS-like_dom_sf"/>
</dbReference>
<dbReference type="InterPro" id="IPR000014">
    <property type="entry name" value="PAS"/>
</dbReference>
<feature type="transmembrane region" description="Helical" evidence="6">
    <location>
        <begin position="30"/>
        <end position="50"/>
    </location>
</feature>
<dbReference type="PANTHER" id="PTHR43047:SF72">
    <property type="entry name" value="OSMOSENSING HISTIDINE PROTEIN KINASE SLN1"/>
    <property type="match status" value="1"/>
</dbReference>
<dbReference type="PRINTS" id="PR00344">
    <property type="entry name" value="BCTRLSENSOR"/>
</dbReference>
<keyword evidence="6" id="KW-1133">Transmembrane helix</keyword>
<accession>A0ABU0MSH9</accession>
<dbReference type="InterPro" id="IPR003594">
    <property type="entry name" value="HATPase_dom"/>
</dbReference>
<keyword evidence="6" id="KW-0472">Membrane</keyword>
<evidence type="ECO:0000259" key="8">
    <source>
        <dbReference type="PROSITE" id="PS50113"/>
    </source>
</evidence>
<feature type="transmembrane region" description="Helical" evidence="6">
    <location>
        <begin position="309"/>
        <end position="327"/>
    </location>
</feature>
<sequence length="721" mass="76890">MTDFGEPDIGLSTKELGGGRRRISWPQPVATLRLGLLAAVIAGFWLVAYADLMRTRDRALQDGLRQTRNLSRLLAEDAQNSLALAGQSLGRLALAAAHPSPIPGLDPDWDPVLDPGLNRGSGSGPVLSGLLIGDEDGRLRWSTEAGPVGGAVAPAVTDALRQLAPSGAPILSAPFRTEGGWRAALVRRLDNHRGFVAAIIDLGRFSRLYGSQDIGLRSNILLYGEEGTVLAFASQSASNLDNDRGYYSRIVPRLPDGVEMESRSGVDRTANQERIGTVRRVAGWPLYVYVRISADDVLAGWYSDRWKRVLETAAVSLALGLLAVLALRQLGRLEAATRALRESERRSQALFDSSFQVMGLLSPDGRILALNQSACALAGLPAEALVGLRAWKVHGWVRSDELAAAFRDSIAKAASGRIVRYETDLLDEAGMRVMDVSIKPVADDAGAVALLVVEARDITERVEAAARLAAAKEQAEAANRSKSAFLATMSHELRTPLNAIIGFSEIMLHELFGPLGSPRYHDYARHVQSSGRHLLDLINDVLDMSKLEAGRYALDESWLAPVEVIESCRSLSAVPAEAGGVVLAVDCPVDLPRLRADERALRQVLLNLLSNAVKFTPRGGSVTVTAAVEAGGGLAVTVRDTGIGIPADALARILEPFQQADSSIPRRFGGTGLGLSICRDLMALHDGSLSIDSEPGKGTAVTVRFPAERVADAVAGAALQA</sequence>
<dbReference type="Pfam" id="PF00512">
    <property type="entry name" value="HisKA"/>
    <property type="match status" value="1"/>
</dbReference>
<gene>
    <name evidence="9" type="ORF">QO018_005338</name>
</gene>
<dbReference type="Gene3D" id="3.30.450.20">
    <property type="entry name" value="PAS domain"/>
    <property type="match status" value="3"/>
</dbReference>
<dbReference type="SMART" id="SM00387">
    <property type="entry name" value="HATPase_c"/>
    <property type="match status" value="1"/>
</dbReference>
<dbReference type="NCBIfam" id="TIGR00229">
    <property type="entry name" value="sensory_box"/>
    <property type="match status" value="1"/>
</dbReference>
<evidence type="ECO:0000259" key="7">
    <source>
        <dbReference type="PROSITE" id="PS50109"/>
    </source>
</evidence>
<feature type="domain" description="Histidine kinase" evidence="7">
    <location>
        <begin position="488"/>
        <end position="709"/>
    </location>
</feature>
<dbReference type="Proteomes" id="UP001244552">
    <property type="component" value="Unassembled WGS sequence"/>
</dbReference>
<dbReference type="PROSITE" id="PS50109">
    <property type="entry name" value="HIS_KIN"/>
    <property type="match status" value="1"/>
</dbReference>
<dbReference type="InterPro" id="IPR004358">
    <property type="entry name" value="Sig_transdc_His_kin-like_C"/>
</dbReference>
<dbReference type="CDD" id="cd00082">
    <property type="entry name" value="HisKA"/>
    <property type="match status" value="1"/>
</dbReference>
<dbReference type="SUPFAM" id="SSF47384">
    <property type="entry name" value="Homodimeric domain of signal transducing histidine kinase"/>
    <property type="match status" value="1"/>
</dbReference>
<dbReference type="Gene3D" id="3.30.565.10">
    <property type="entry name" value="Histidine kinase-like ATPase, C-terminal domain"/>
    <property type="match status" value="1"/>
</dbReference>
<dbReference type="EC" id="2.7.13.3" evidence="2"/>
<dbReference type="Pfam" id="PF08448">
    <property type="entry name" value="PAS_4"/>
    <property type="match status" value="1"/>
</dbReference>
<dbReference type="SUPFAM" id="SSF55785">
    <property type="entry name" value="PYP-like sensor domain (PAS domain)"/>
    <property type="match status" value="1"/>
</dbReference>
<dbReference type="CDD" id="cd12915">
    <property type="entry name" value="PDC2_DGC_like"/>
    <property type="match status" value="1"/>
</dbReference>
<dbReference type="CDD" id="cd00130">
    <property type="entry name" value="PAS"/>
    <property type="match status" value="1"/>
</dbReference>
<evidence type="ECO:0000256" key="5">
    <source>
        <dbReference type="ARBA" id="ARBA00022777"/>
    </source>
</evidence>
<keyword evidence="10" id="KW-1185">Reference proteome</keyword>
<dbReference type="RefSeq" id="WP_246513423.1">
    <property type="nucleotide sequence ID" value="NZ_JAGINO010000020.1"/>
</dbReference>
<keyword evidence="4" id="KW-0808">Transferase</keyword>
<dbReference type="InterPro" id="IPR036097">
    <property type="entry name" value="HisK_dim/P_sf"/>
</dbReference>
<dbReference type="Pfam" id="PF02518">
    <property type="entry name" value="HATPase_c"/>
    <property type="match status" value="1"/>
</dbReference>
<evidence type="ECO:0000313" key="10">
    <source>
        <dbReference type="Proteomes" id="UP001244552"/>
    </source>
</evidence>
<evidence type="ECO:0000256" key="3">
    <source>
        <dbReference type="ARBA" id="ARBA00022553"/>
    </source>
</evidence>
<dbReference type="PROSITE" id="PS50113">
    <property type="entry name" value="PAC"/>
    <property type="match status" value="1"/>
</dbReference>
<keyword evidence="5" id="KW-0418">Kinase</keyword>
<dbReference type="CDD" id="cd18773">
    <property type="entry name" value="PDC1_HK_sensor"/>
    <property type="match status" value="1"/>
</dbReference>
<dbReference type="Gene3D" id="1.10.287.130">
    <property type="match status" value="1"/>
</dbReference>